<gene>
    <name evidence="1" type="ORF">TRFO_08404</name>
</gene>
<keyword evidence="2" id="KW-1185">Reference proteome</keyword>
<dbReference type="VEuPathDB" id="TrichDB:TRFO_08404"/>
<dbReference type="PANTHER" id="PTHR24159">
    <property type="match status" value="1"/>
</dbReference>
<sequence>MELKGISEFRKDLEIIHNFQRKMISLLSCVKSQVSSINQIKELFNFFEEISISKHFSLYEAFLRIFVHLSIYFNFPETKEEEFYTKRQEIFFLILKELILKHSLKTSIHQLTLFFIFNSNKHFLLFLFKEGIFDILFLIRKISSLQHKDIFLFFIPEIKKINSKFDGILTKKLSLTEEYINNLYEESKGKSTTEDFNHEQAQENHSGNLRKIHSKEEIAKIIRKDDVNNFIEFISRIENFDLNSKIKPSFLENNPDINNDYNYDNQGISLLEYSMAFGSINIFRYLLLNKVKYSNESFKYCLIGNHYEILHHLEEEDINIEFEEKCYLQCIEYYHPEIIEYLSNFSYSKDKSTETSKDIFKEMNSLSLSSIINI</sequence>
<comment type="caution">
    <text evidence="1">The sequence shown here is derived from an EMBL/GenBank/DDBJ whole genome shotgun (WGS) entry which is preliminary data.</text>
</comment>
<accession>A0A1J4JJX6</accession>
<evidence type="ECO:0000313" key="2">
    <source>
        <dbReference type="Proteomes" id="UP000179807"/>
    </source>
</evidence>
<name>A0A1J4JJX6_9EUKA</name>
<dbReference type="EMBL" id="MLAK01001004">
    <property type="protein sequence ID" value="OHS99462.1"/>
    <property type="molecule type" value="Genomic_DNA"/>
</dbReference>
<reference evidence="1" key="1">
    <citation type="submission" date="2016-10" db="EMBL/GenBank/DDBJ databases">
        <authorList>
            <person name="Benchimol M."/>
            <person name="Almeida L.G."/>
            <person name="Vasconcelos A.T."/>
            <person name="Perreira-Neves A."/>
            <person name="Rosa I.A."/>
            <person name="Tasca T."/>
            <person name="Bogo M.R."/>
            <person name="de Souza W."/>
        </authorList>
    </citation>
    <scope>NUCLEOTIDE SEQUENCE [LARGE SCALE GENOMIC DNA]</scope>
    <source>
        <strain evidence="1">K</strain>
    </source>
</reference>
<dbReference type="Gene3D" id="1.25.40.20">
    <property type="entry name" value="Ankyrin repeat-containing domain"/>
    <property type="match status" value="1"/>
</dbReference>
<evidence type="ECO:0000313" key="1">
    <source>
        <dbReference type="EMBL" id="OHS99462.1"/>
    </source>
</evidence>
<dbReference type="InterPro" id="IPR036770">
    <property type="entry name" value="Ankyrin_rpt-contain_sf"/>
</dbReference>
<dbReference type="GeneID" id="94828969"/>
<protein>
    <recommendedName>
        <fullName evidence="3">DUF3447 domain-containing protein</fullName>
    </recommendedName>
</protein>
<dbReference type="AlphaFoldDB" id="A0A1J4JJX6"/>
<organism evidence="1 2">
    <name type="scientific">Tritrichomonas foetus</name>
    <dbReference type="NCBI Taxonomy" id="1144522"/>
    <lineage>
        <taxon>Eukaryota</taxon>
        <taxon>Metamonada</taxon>
        <taxon>Parabasalia</taxon>
        <taxon>Tritrichomonadida</taxon>
        <taxon>Tritrichomonadidae</taxon>
        <taxon>Tritrichomonas</taxon>
    </lineage>
</organism>
<dbReference type="Proteomes" id="UP000179807">
    <property type="component" value="Unassembled WGS sequence"/>
</dbReference>
<dbReference type="PANTHER" id="PTHR24159:SF5">
    <property type="entry name" value="ANK_REP_REGION DOMAIN-CONTAINING PROTEIN"/>
    <property type="match status" value="1"/>
</dbReference>
<proteinExistence type="predicted"/>
<dbReference type="SUPFAM" id="SSF48403">
    <property type="entry name" value="Ankyrin repeat"/>
    <property type="match status" value="1"/>
</dbReference>
<evidence type="ECO:0008006" key="3">
    <source>
        <dbReference type="Google" id="ProtNLM"/>
    </source>
</evidence>
<dbReference type="RefSeq" id="XP_068352599.1">
    <property type="nucleotide sequence ID" value="XM_068494265.1"/>
</dbReference>